<organism evidence="1 2">
    <name type="scientific">Bradyrhizobium japonicum</name>
    <dbReference type="NCBI Taxonomy" id="375"/>
    <lineage>
        <taxon>Bacteria</taxon>
        <taxon>Pseudomonadati</taxon>
        <taxon>Pseudomonadota</taxon>
        <taxon>Alphaproteobacteria</taxon>
        <taxon>Hyphomicrobiales</taxon>
        <taxon>Nitrobacteraceae</taxon>
        <taxon>Bradyrhizobium</taxon>
    </lineage>
</organism>
<evidence type="ECO:0008006" key="3">
    <source>
        <dbReference type="Google" id="ProtNLM"/>
    </source>
</evidence>
<dbReference type="Proteomes" id="UP000193335">
    <property type="component" value="Unassembled WGS sequence"/>
</dbReference>
<reference evidence="1 2" key="1">
    <citation type="submission" date="2017-03" db="EMBL/GenBank/DDBJ databases">
        <title>Whole genome sequences of fourteen strains of Bradyrhizobium canariense and one strain of Bradyrhizobium japonicum isolated from Lupinus (Papilionoideae: Genisteae) species in Algeria.</title>
        <authorList>
            <person name="Crovadore J."/>
            <person name="Chekireb D."/>
            <person name="Brachmann A."/>
            <person name="Chablais R."/>
            <person name="Cochard B."/>
            <person name="Lefort F."/>
        </authorList>
    </citation>
    <scope>NUCLEOTIDE SEQUENCE [LARGE SCALE GENOMIC DNA]</scope>
    <source>
        <strain evidence="1 2">UBMA197</strain>
    </source>
</reference>
<proteinExistence type="predicted"/>
<evidence type="ECO:0000313" key="2">
    <source>
        <dbReference type="Proteomes" id="UP000193335"/>
    </source>
</evidence>
<name>A0A1Y2JRL7_BRAJP</name>
<dbReference type="Gene3D" id="3.30.420.240">
    <property type="match status" value="1"/>
</dbReference>
<sequence length="229" mass="25430">MDVITAADGWRSVYARPVDRWFVGVDLGQSTDPTAISVMNHRVLPLDGWDVIEKTRTRRQKRMTHFDVRHLERLPLGMSYPQQIQRVVNLLGRAPLNALRPKLVIDETGVGRPVGDMFDAAGLWPSRITITAGLEATQHGANTWHVPKGLLISNLEAHSHSGELRIAAGANDATALKEELKDFKRKISEAGRTTYAARVGAHDDLVLSVAITLWMATQGPTFSREELRL</sequence>
<comment type="caution">
    <text evidence="1">The sequence shown here is derived from an EMBL/GenBank/DDBJ whole genome shotgun (WGS) entry which is preliminary data.</text>
</comment>
<dbReference type="RefSeq" id="WP_085399849.1">
    <property type="nucleotide sequence ID" value="NZ_NAFL01000234.1"/>
</dbReference>
<accession>A0A1Y2JRL7</accession>
<gene>
    <name evidence="1" type="ORF">BSZ19_12825</name>
</gene>
<dbReference type="EMBL" id="NAFL01000234">
    <property type="protein sequence ID" value="OSJ34221.1"/>
    <property type="molecule type" value="Genomic_DNA"/>
</dbReference>
<evidence type="ECO:0000313" key="1">
    <source>
        <dbReference type="EMBL" id="OSJ34221.1"/>
    </source>
</evidence>
<dbReference type="AlphaFoldDB" id="A0A1Y2JRL7"/>
<protein>
    <recommendedName>
        <fullName evidence="3">Terminase large subunit gp17-like C-terminal domain-containing protein</fullName>
    </recommendedName>
</protein>